<gene>
    <name evidence="1" type="ORF">BDD21_4383</name>
</gene>
<organism evidence="1 2">
    <name type="scientific">Thiocapsa rosea</name>
    <dbReference type="NCBI Taxonomy" id="69360"/>
    <lineage>
        <taxon>Bacteria</taxon>
        <taxon>Pseudomonadati</taxon>
        <taxon>Pseudomonadota</taxon>
        <taxon>Gammaproteobacteria</taxon>
        <taxon>Chromatiales</taxon>
        <taxon>Chromatiaceae</taxon>
        <taxon>Thiocapsa</taxon>
    </lineage>
</organism>
<evidence type="ECO:0000313" key="1">
    <source>
        <dbReference type="EMBL" id="RKT46843.1"/>
    </source>
</evidence>
<dbReference type="Proteomes" id="UP000274556">
    <property type="component" value="Unassembled WGS sequence"/>
</dbReference>
<sequence length="70" mass="7907">MTAPIHTISEVNQRAKDALIREIGVVDSIRFLNQFRIGSGNYTAERESLFEGTTVKEIIADIKSRRADRT</sequence>
<dbReference type="RefSeq" id="WP_120798901.1">
    <property type="nucleotide sequence ID" value="NZ_RBXL01000001.1"/>
</dbReference>
<keyword evidence="2" id="KW-1185">Reference proteome</keyword>
<dbReference type="EMBL" id="RBXL01000001">
    <property type="protein sequence ID" value="RKT46843.1"/>
    <property type="molecule type" value="Genomic_DNA"/>
</dbReference>
<protein>
    <submittedName>
        <fullName evidence="1">Uncharacterized protein</fullName>
    </submittedName>
</protein>
<comment type="caution">
    <text evidence="1">The sequence shown here is derived from an EMBL/GenBank/DDBJ whole genome shotgun (WGS) entry which is preliminary data.</text>
</comment>
<proteinExistence type="predicted"/>
<dbReference type="OrthoDB" id="123228at2"/>
<dbReference type="AlphaFoldDB" id="A0A495VE03"/>
<name>A0A495VE03_9GAMM</name>
<evidence type="ECO:0000313" key="2">
    <source>
        <dbReference type="Proteomes" id="UP000274556"/>
    </source>
</evidence>
<accession>A0A495VE03</accession>
<reference evidence="1 2" key="1">
    <citation type="submission" date="2018-10" db="EMBL/GenBank/DDBJ databases">
        <title>Genomic Encyclopedia of Archaeal and Bacterial Type Strains, Phase II (KMG-II): from individual species to whole genera.</title>
        <authorList>
            <person name="Goeker M."/>
        </authorList>
    </citation>
    <scope>NUCLEOTIDE SEQUENCE [LARGE SCALE GENOMIC DNA]</scope>
    <source>
        <strain evidence="1 2">DSM 235</strain>
    </source>
</reference>